<comment type="caution">
    <text evidence="1">The sequence shown here is derived from an EMBL/GenBank/DDBJ whole genome shotgun (WGS) entry which is preliminary data.</text>
</comment>
<dbReference type="EMBL" id="CAAALY010050431">
    <property type="protein sequence ID" value="VEL21264.1"/>
    <property type="molecule type" value="Genomic_DNA"/>
</dbReference>
<accession>A0A3S5A6M8</accession>
<evidence type="ECO:0000313" key="1">
    <source>
        <dbReference type="EMBL" id="VEL21264.1"/>
    </source>
</evidence>
<reference evidence="1" key="1">
    <citation type="submission" date="2018-11" db="EMBL/GenBank/DDBJ databases">
        <authorList>
            <consortium name="Pathogen Informatics"/>
        </authorList>
    </citation>
    <scope>NUCLEOTIDE SEQUENCE</scope>
</reference>
<organism evidence="1 2">
    <name type="scientific">Protopolystoma xenopodis</name>
    <dbReference type="NCBI Taxonomy" id="117903"/>
    <lineage>
        <taxon>Eukaryota</taxon>
        <taxon>Metazoa</taxon>
        <taxon>Spiralia</taxon>
        <taxon>Lophotrochozoa</taxon>
        <taxon>Platyhelminthes</taxon>
        <taxon>Monogenea</taxon>
        <taxon>Polyopisthocotylea</taxon>
        <taxon>Polystomatidea</taxon>
        <taxon>Polystomatidae</taxon>
        <taxon>Protopolystoma</taxon>
    </lineage>
</organism>
<dbReference type="AlphaFoldDB" id="A0A3S5A6M8"/>
<proteinExistence type="predicted"/>
<sequence>MTLRFAVIFNFPKAAAMPQPFSAASICLISTILVAFSIHSSAPTCSTWTILCLPTIDTECRSSTRT</sequence>
<dbReference type="Proteomes" id="UP000784294">
    <property type="component" value="Unassembled WGS sequence"/>
</dbReference>
<protein>
    <submittedName>
        <fullName evidence="1">Uncharacterized protein</fullName>
    </submittedName>
</protein>
<name>A0A3S5A6M8_9PLAT</name>
<evidence type="ECO:0000313" key="2">
    <source>
        <dbReference type="Proteomes" id="UP000784294"/>
    </source>
</evidence>
<gene>
    <name evidence="1" type="ORF">PXEA_LOCUS14704</name>
</gene>
<keyword evidence="2" id="KW-1185">Reference proteome</keyword>